<dbReference type="AlphaFoldDB" id="I2NDY7"/>
<keyword evidence="2" id="KW-0547">Nucleotide-binding</keyword>
<evidence type="ECO:0000256" key="1">
    <source>
        <dbReference type="ARBA" id="ARBA00022448"/>
    </source>
</evidence>
<evidence type="ECO:0000313" key="6">
    <source>
        <dbReference type="Proteomes" id="UP000003357"/>
    </source>
</evidence>
<accession>I2NDY7</accession>
<name>I2NDY7_STRPA</name>
<dbReference type="Proteomes" id="UP000003357">
    <property type="component" value="Unassembled WGS sequence"/>
</dbReference>
<dbReference type="InterPro" id="IPR017871">
    <property type="entry name" value="ABC_transporter-like_CS"/>
</dbReference>
<sequence>MTDILTVKDVSFSFGDKAVLNNVSLEVQKGEIVSILGPSGVGKSTLFNLIAGILPLQKGSIEVDDAPISFGKVSYMLQKDLLLEHKTVLGNIILPLQLKKIPKEEATSTALKLLDEFKLGSIANLYPNALSGGMRQRVALLRTYLLGHSVFLLDEAFSALDELTRQDLYHWYLESKERLGLTTLVITHSIEEALTLSDRVYILNNNPGEIVADFPVKWDVETDRDWQQLQYKKQIIELLTDYH</sequence>
<dbReference type="GO" id="GO:0016887">
    <property type="term" value="F:ATP hydrolysis activity"/>
    <property type="evidence" value="ECO:0007669"/>
    <property type="project" value="InterPro"/>
</dbReference>
<dbReference type="PANTHER" id="PTHR42788:SF2">
    <property type="entry name" value="ABC TRANSPORTER ATP-BINDING PROTEIN"/>
    <property type="match status" value="1"/>
</dbReference>
<proteinExistence type="predicted"/>
<dbReference type="RefSeq" id="WP_003018628.1">
    <property type="nucleotide sequence ID" value="NZ_AJMV01000125.1"/>
</dbReference>
<organism evidence="5 6">
    <name type="scientific">Streptococcus parasanguinis F0449</name>
    <dbReference type="NCBI Taxonomy" id="1095733"/>
    <lineage>
        <taxon>Bacteria</taxon>
        <taxon>Bacillati</taxon>
        <taxon>Bacillota</taxon>
        <taxon>Bacilli</taxon>
        <taxon>Lactobacillales</taxon>
        <taxon>Streptococcaceae</taxon>
        <taxon>Streptococcus</taxon>
    </lineage>
</organism>
<dbReference type="InterPro" id="IPR050166">
    <property type="entry name" value="ABC_transporter_ATP-bind"/>
</dbReference>
<dbReference type="Pfam" id="PF00005">
    <property type="entry name" value="ABC_tran"/>
    <property type="match status" value="1"/>
</dbReference>
<feature type="domain" description="ABC transporter" evidence="4">
    <location>
        <begin position="5"/>
        <end position="230"/>
    </location>
</feature>
<evidence type="ECO:0000259" key="4">
    <source>
        <dbReference type="PROSITE" id="PS50893"/>
    </source>
</evidence>
<dbReference type="InterPro" id="IPR003593">
    <property type="entry name" value="AAA+_ATPase"/>
</dbReference>
<comment type="caution">
    <text evidence="5">The sequence shown here is derived from an EMBL/GenBank/DDBJ whole genome shotgun (WGS) entry which is preliminary data.</text>
</comment>
<evidence type="ECO:0000256" key="2">
    <source>
        <dbReference type="ARBA" id="ARBA00022741"/>
    </source>
</evidence>
<reference evidence="5 6" key="1">
    <citation type="submission" date="2012-04" db="EMBL/GenBank/DDBJ databases">
        <authorList>
            <person name="Harkins D.M."/>
            <person name="Madupu R."/>
            <person name="Durkin A.S."/>
            <person name="Torralba M."/>
            <person name="Methe B."/>
            <person name="Sutton G.G."/>
            <person name="Nelson K.E."/>
        </authorList>
    </citation>
    <scope>NUCLEOTIDE SEQUENCE [LARGE SCALE GENOMIC DNA]</scope>
    <source>
        <strain evidence="5 6">F0449</strain>
    </source>
</reference>
<keyword evidence="1" id="KW-0813">Transport</keyword>
<dbReference type="EMBL" id="AJMV01000125">
    <property type="protein sequence ID" value="EIG24048.1"/>
    <property type="molecule type" value="Genomic_DNA"/>
</dbReference>
<dbReference type="PROSITE" id="PS50893">
    <property type="entry name" value="ABC_TRANSPORTER_2"/>
    <property type="match status" value="1"/>
</dbReference>
<dbReference type="PATRIC" id="fig|1095733.3.peg.1730"/>
<dbReference type="GO" id="GO:0005524">
    <property type="term" value="F:ATP binding"/>
    <property type="evidence" value="ECO:0007669"/>
    <property type="project" value="UniProtKB-KW"/>
</dbReference>
<dbReference type="InterPro" id="IPR027417">
    <property type="entry name" value="P-loop_NTPase"/>
</dbReference>
<evidence type="ECO:0000313" key="5">
    <source>
        <dbReference type="EMBL" id="EIG24048.1"/>
    </source>
</evidence>
<dbReference type="SMART" id="SM00382">
    <property type="entry name" value="AAA"/>
    <property type="match status" value="1"/>
</dbReference>
<dbReference type="Gene3D" id="3.40.50.300">
    <property type="entry name" value="P-loop containing nucleotide triphosphate hydrolases"/>
    <property type="match status" value="1"/>
</dbReference>
<protein>
    <submittedName>
        <fullName evidence="5">ABC transporter, ATP-binding protein</fullName>
    </submittedName>
</protein>
<gene>
    <name evidence="5" type="ORF">HMPREF9971_1294</name>
</gene>
<keyword evidence="3 5" id="KW-0067">ATP-binding</keyword>
<dbReference type="PANTHER" id="PTHR42788">
    <property type="entry name" value="TAURINE IMPORT ATP-BINDING PROTEIN-RELATED"/>
    <property type="match status" value="1"/>
</dbReference>
<dbReference type="PROSITE" id="PS00211">
    <property type="entry name" value="ABC_TRANSPORTER_1"/>
    <property type="match status" value="1"/>
</dbReference>
<dbReference type="InterPro" id="IPR003439">
    <property type="entry name" value="ABC_transporter-like_ATP-bd"/>
</dbReference>
<evidence type="ECO:0000256" key="3">
    <source>
        <dbReference type="ARBA" id="ARBA00022840"/>
    </source>
</evidence>
<dbReference type="SUPFAM" id="SSF52540">
    <property type="entry name" value="P-loop containing nucleoside triphosphate hydrolases"/>
    <property type="match status" value="1"/>
</dbReference>